<sequence length="25" mass="2905">VLMDEAEKQKQKKNIIGVPNHTKKK</sequence>
<organism evidence="2 3">
    <name type="scientific">Lentibacillus persicus</name>
    <dbReference type="NCBI Taxonomy" id="640948"/>
    <lineage>
        <taxon>Bacteria</taxon>
        <taxon>Bacillati</taxon>
        <taxon>Bacillota</taxon>
        <taxon>Bacilli</taxon>
        <taxon>Bacillales</taxon>
        <taxon>Bacillaceae</taxon>
        <taxon>Lentibacillus</taxon>
    </lineage>
</organism>
<name>A0A1I2B195_9BACI</name>
<evidence type="ECO:0000313" key="2">
    <source>
        <dbReference type="EMBL" id="SFE49777.1"/>
    </source>
</evidence>
<feature type="region of interest" description="Disordered" evidence="1">
    <location>
        <begin position="1"/>
        <end position="25"/>
    </location>
</feature>
<evidence type="ECO:0000256" key="1">
    <source>
        <dbReference type="SAM" id="MobiDB-lite"/>
    </source>
</evidence>
<accession>A0A1I2B195</accession>
<reference evidence="3" key="1">
    <citation type="submission" date="2016-10" db="EMBL/GenBank/DDBJ databases">
        <authorList>
            <person name="Varghese N."/>
            <person name="Submissions S."/>
        </authorList>
    </citation>
    <scope>NUCLEOTIDE SEQUENCE [LARGE SCALE GENOMIC DNA]</scope>
    <source>
        <strain evidence="3">DSM 22530</strain>
    </source>
</reference>
<dbReference type="AlphaFoldDB" id="A0A1I2B195"/>
<keyword evidence="3" id="KW-1185">Reference proteome</keyword>
<gene>
    <name evidence="2" type="ORF">SAMN05216238_12017</name>
</gene>
<proteinExistence type="predicted"/>
<dbReference type="EMBL" id="FOMR01000020">
    <property type="protein sequence ID" value="SFE49777.1"/>
    <property type="molecule type" value="Genomic_DNA"/>
</dbReference>
<evidence type="ECO:0000313" key="3">
    <source>
        <dbReference type="Proteomes" id="UP000199474"/>
    </source>
</evidence>
<protein>
    <submittedName>
        <fullName evidence="2">Uncharacterized protein</fullName>
    </submittedName>
</protein>
<dbReference type="Proteomes" id="UP000199474">
    <property type="component" value="Unassembled WGS sequence"/>
</dbReference>
<feature type="non-terminal residue" evidence="2">
    <location>
        <position position="1"/>
    </location>
</feature>